<reference evidence="2 3" key="1">
    <citation type="journal article" date="2016" name="Nat. Commun.">
        <title>Thousands of microbial genomes shed light on interconnected biogeochemical processes in an aquifer system.</title>
        <authorList>
            <person name="Anantharaman K."/>
            <person name="Brown C.T."/>
            <person name="Hug L.A."/>
            <person name="Sharon I."/>
            <person name="Castelle C.J."/>
            <person name="Probst A.J."/>
            <person name="Thomas B.C."/>
            <person name="Singh A."/>
            <person name="Wilkins M.J."/>
            <person name="Karaoz U."/>
            <person name="Brodie E.L."/>
            <person name="Williams K.H."/>
            <person name="Hubbard S.S."/>
            <person name="Banfield J.F."/>
        </authorList>
    </citation>
    <scope>NUCLEOTIDE SEQUENCE [LARGE SCALE GENOMIC DNA]</scope>
</reference>
<evidence type="ECO:0000313" key="3">
    <source>
        <dbReference type="Proteomes" id="UP000178911"/>
    </source>
</evidence>
<organism evidence="2 3">
    <name type="scientific">Candidatus Yanofskybacteria bacterium RIFCSPLOWO2_01_FULL_43_22</name>
    <dbReference type="NCBI Taxonomy" id="1802695"/>
    <lineage>
        <taxon>Bacteria</taxon>
        <taxon>Candidatus Yanofskyibacteriota</taxon>
    </lineage>
</organism>
<evidence type="ECO:0000256" key="1">
    <source>
        <dbReference type="SAM" id="Coils"/>
    </source>
</evidence>
<accession>A0A1F8GD61</accession>
<dbReference type="EMBL" id="MGKJ01000020">
    <property type="protein sequence ID" value="OGN23302.1"/>
    <property type="molecule type" value="Genomic_DNA"/>
</dbReference>
<protein>
    <submittedName>
        <fullName evidence="2">Uncharacterized protein</fullName>
    </submittedName>
</protein>
<name>A0A1F8GD61_9BACT</name>
<comment type="caution">
    <text evidence="2">The sequence shown here is derived from an EMBL/GenBank/DDBJ whole genome shotgun (WGS) entry which is preliminary data.</text>
</comment>
<dbReference type="Proteomes" id="UP000178911">
    <property type="component" value="Unassembled WGS sequence"/>
</dbReference>
<proteinExistence type="predicted"/>
<sequence length="87" mass="9866">METIRCGSCGGSIGEDEWDKCPLCGESINGDADEIDEDELLSDHLSAAEEEIEFLKQQNARLHKRIAKLLEQNKGKKKATRRKQRNH</sequence>
<feature type="coiled-coil region" evidence="1">
    <location>
        <begin position="38"/>
        <end position="72"/>
    </location>
</feature>
<evidence type="ECO:0000313" key="2">
    <source>
        <dbReference type="EMBL" id="OGN23302.1"/>
    </source>
</evidence>
<gene>
    <name evidence="2" type="ORF">A3A13_04240</name>
</gene>
<dbReference type="AlphaFoldDB" id="A0A1F8GD61"/>
<keyword evidence="1" id="KW-0175">Coiled coil</keyword>